<dbReference type="GO" id="GO:0032259">
    <property type="term" value="P:methylation"/>
    <property type="evidence" value="ECO:0007669"/>
    <property type="project" value="UniProtKB-KW"/>
</dbReference>
<dbReference type="NCBIfam" id="NF041820">
    <property type="entry name" value="daptide_MTase"/>
    <property type="match status" value="1"/>
</dbReference>
<accession>A0A7W5CFR8</accession>
<evidence type="ECO:0000259" key="2">
    <source>
        <dbReference type="Pfam" id="PF13649"/>
    </source>
</evidence>
<protein>
    <submittedName>
        <fullName evidence="3">SAM-dependent methyltransferase</fullName>
    </submittedName>
</protein>
<dbReference type="InterPro" id="IPR041698">
    <property type="entry name" value="Methyltransf_25"/>
</dbReference>
<evidence type="ECO:0000313" key="4">
    <source>
        <dbReference type="Proteomes" id="UP000543579"/>
    </source>
</evidence>
<name>A0A7W5CFR8_9MICO</name>
<dbReference type="Gene3D" id="3.40.50.150">
    <property type="entry name" value="Vaccinia Virus protein VP39"/>
    <property type="match status" value="1"/>
</dbReference>
<gene>
    <name evidence="3" type="ORF">FHS07_000542</name>
</gene>
<dbReference type="SUPFAM" id="SSF53335">
    <property type="entry name" value="S-adenosyl-L-methionine-dependent methyltransferases"/>
    <property type="match status" value="1"/>
</dbReference>
<keyword evidence="3" id="KW-0489">Methyltransferase</keyword>
<keyword evidence="1 3" id="KW-0808">Transferase</keyword>
<dbReference type="RefSeq" id="WP_183418362.1">
    <property type="nucleotide sequence ID" value="NZ_JACHXY010000001.1"/>
</dbReference>
<dbReference type="CDD" id="cd02440">
    <property type="entry name" value="AdoMet_MTases"/>
    <property type="match status" value="1"/>
</dbReference>
<proteinExistence type="predicted"/>
<feature type="domain" description="Methyltransferase" evidence="2">
    <location>
        <begin position="59"/>
        <end position="152"/>
    </location>
</feature>
<dbReference type="Proteomes" id="UP000543579">
    <property type="component" value="Unassembled WGS sequence"/>
</dbReference>
<dbReference type="AlphaFoldDB" id="A0A7W5CFR8"/>
<sequence length="273" mass="28659">MTAPLTDSVRHRLAEAGCVADPSDVYAGDGARFYDDLVGPDRSEIREVLAVARRSGPEVLDLAAGTGRLTVPLLRSGARVTALDLSADMLARLRDAVPPQAPCTFVVADMCAFDLERVFDLVVLGATSITLLGGADRRRLYAAVRRHLAPTGSVLLSVAGPVAVTRLRASADQEIAVETARGRKAYLQSQQVEAGGAARIVNWMPLPLPASPGPVRVLTTRLQLLDAATVSAELREAGFARPAAIPVRTNGAVPGEGMVLLHTRADDGGADVT</sequence>
<dbReference type="Pfam" id="PF13649">
    <property type="entry name" value="Methyltransf_25"/>
    <property type="match status" value="1"/>
</dbReference>
<organism evidence="3 4">
    <name type="scientific">Microbacterium proteolyticum</name>
    <dbReference type="NCBI Taxonomy" id="1572644"/>
    <lineage>
        <taxon>Bacteria</taxon>
        <taxon>Bacillati</taxon>
        <taxon>Actinomycetota</taxon>
        <taxon>Actinomycetes</taxon>
        <taxon>Micrococcales</taxon>
        <taxon>Microbacteriaceae</taxon>
        <taxon>Microbacterium</taxon>
    </lineage>
</organism>
<reference evidence="3 4" key="1">
    <citation type="submission" date="2020-08" db="EMBL/GenBank/DDBJ databases">
        <title>Genomic Encyclopedia of Type Strains, Phase III (KMG-III): the genomes of soil and plant-associated and newly described type strains.</title>
        <authorList>
            <person name="Whitman W."/>
        </authorList>
    </citation>
    <scope>NUCLEOTIDE SEQUENCE [LARGE SCALE GENOMIC DNA]</scope>
    <source>
        <strain evidence="3 4">CECT 8356</strain>
    </source>
</reference>
<dbReference type="InterPro" id="IPR029063">
    <property type="entry name" value="SAM-dependent_MTases_sf"/>
</dbReference>
<dbReference type="EMBL" id="JACHXY010000001">
    <property type="protein sequence ID" value="MBB3156858.1"/>
    <property type="molecule type" value="Genomic_DNA"/>
</dbReference>
<dbReference type="GO" id="GO:0008168">
    <property type="term" value="F:methyltransferase activity"/>
    <property type="evidence" value="ECO:0007669"/>
    <property type="project" value="UniProtKB-KW"/>
</dbReference>
<comment type="caution">
    <text evidence="3">The sequence shown here is derived from an EMBL/GenBank/DDBJ whole genome shotgun (WGS) entry which is preliminary data.</text>
</comment>
<dbReference type="PANTHER" id="PTHR43861">
    <property type="entry name" value="TRANS-ACONITATE 2-METHYLTRANSFERASE-RELATED"/>
    <property type="match status" value="1"/>
</dbReference>
<evidence type="ECO:0000256" key="1">
    <source>
        <dbReference type="ARBA" id="ARBA00022679"/>
    </source>
</evidence>
<evidence type="ECO:0000313" key="3">
    <source>
        <dbReference type="EMBL" id="MBB3156858.1"/>
    </source>
</evidence>
<dbReference type="InterPro" id="IPR049690">
    <property type="entry name" value="Daptide_MTase"/>
</dbReference>